<name>A0ABN6N706_9BACT</name>
<dbReference type="InterPro" id="IPR001455">
    <property type="entry name" value="TusA-like"/>
</dbReference>
<dbReference type="Pfam" id="PF01206">
    <property type="entry name" value="TusA"/>
    <property type="match status" value="1"/>
</dbReference>
<dbReference type="InterPro" id="IPR036868">
    <property type="entry name" value="TusA-like_sf"/>
</dbReference>
<sequence>MSRLDIRAYACPMTWVKTRIALDRLAPGERLEVLLQEGEPLDSVPRTAEEEGHRVLSRAPASGEGAGAWAVVLEKGLPREAAF</sequence>
<evidence type="ECO:0000313" key="2">
    <source>
        <dbReference type="EMBL" id="BDG07814.1"/>
    </source>
</evidence>
<dbReference type="PROSITE" id="PS01148">
    <property type="entry name" value="UPF0033"/>
    <property type="match status" value="1"/>
</dbReference>
<feature type="domain" description="UPF0033" evidence="1">
    <location>
        <begin position="4"/>
        <end position="28"/>
    </location>
</feature>
<protein>
    <recommendedName>
        <fullName evidence="1">UPF0033 domain-containing protein</fullName>
    </recommendedName>
</protein>
<evidence type="ECO:0000259" key="1">
    <source>
        <dbReference type="PROSITE" id="PS01148"/>
    </source>
</evidence>
<dbReference type="Gene3D" id="3.30.110.40">
    <property type="entry name" value="TusA-like domain"/>
    <property type="match status" value="1"/>
</dbReference>
<gene>
    <name evidence="2" type="ORF">AMPC_09270</name>
</gene>
<dbReference type="CDD" id="cd00291">
    <property type="entry name" value="SirA_YedF_YeeD"/>
    <property type="match status" value="1"/>
</dbReference>
<evidence type="ECO:0000313" key="3">
    <source>
        <dbReference type="Proteomes" id="UP001162734"/>
    </source>
</evidence>
<keyword evidence="3" id="KW-1185">Reference proteome</keyword>
<proteinExistence type="predicted"/>
<organism evidence="2 3">
    <name type="scientific">Anaeromyxobacter paludicola</name>
    <dbReference type="NCBI Taxonomy" id="2918171"/>
    <lineage>
        <taxon>Bacteria</taxon>
        <taxon>Pseudomonadati</taxon>
        <taxon>Myxococcota</taxon>
        <taxon>Myxococcia</taxon>
        <taxon>Myxococcales</taxon>
        <taxon>Cystobacterineae</taxon>
        <taxon>Anaeromyxobacteraceae</taxon>
        <taxon>Anaeromyxobacter</taxon>
    </lineage>
</organism>
<dbReference type="EMBL" id="AP025592">
    <property type="protein sequence ID" value="BDG07814.1"/>
    <property type="molecule type" value="Genomic_DNA"/>
</dbReference>
<dbReference type="Proteomes" id="UP001162734">
    <property type="component" value="Chromosome"/>
</dbReference>
<dbReference type="SUPFAM" id="SSF64307">
    <property type="entry name" value="SirA-like"/>
    <property type="match status" value="1"/>
</dbReference>
<accession>A0ABN6N706</accession>
<reference evidence="3" key="1">
    <citation type="journal article" date="2022" name="Int. J. Syst. Evol. Microbiol.">
        <title>Anaeromyxobacter oryzae sp. nov., Anaeromyxobacter diazotrophicus sp. nov. and Anaeromyxobacter paludicola sp. nov., isolated from paddy soils.</title>
        <authorList>
            <person name="Itoh H."/>
            <person name="Xu Z."/>
            <person name="Mise K."/>
            <person name="Masuda Y."/>
            <person name="Ushijima N."/>
            <person name="Hayakawa C."/>
            <person name="Shiratori Y."/>
            <person name="Senoo K."/>
        </authorList>
    </citation>
    <scope>NUCLEOTIDE SEQUENCE [LARGE SCALE GENOMIC DNA]</scope>
    <source>
        <strain evidence="3">Red630</strain>
    </source>
</reference>
<dbReference type="RefSeq" id="WP_404800631.1">
    <property type="nucleotide sequence ID" value="NZ_AP025592.1"/>
</dbReference>